<dbReference type="SMART" id="SM00052">
    <property type="entry name" value="EAL"/>
    <property type="match status" value="1"/>
</dbReference>
<dbReference type="InterPro" id="IPR001610">
    <property type="entry name" value="PAC"/>
</dbReference>
<dbReference type="NCBIfam" id="TIGR00254">
    <property type="entry name" value="GGDEF"/>
    <property type="match status" value="1"/>
</dbReference>
<dbReference type="InterPro" id="IPR035965">
    <property type="entry name" value="PAS-like_dom_sf"/>
</dbReference>
<dbReference type="Pfam" id="PF00563">
    <property type="entry name" value="EAL"/>
    <property type="match status" value="1"/>
</dbReference>
<keyword evidence="7" id="KW-1185">Reference proteome</keyword>
<evidence type="ECO:0000259" key="5">
    <source>
        <dbReference type="PROSITE" id="PS50887"/>
    </source>
</evidence>
<feature type="domain" description="PAC" evidence="3">
    <location>
        <begin position="369"/>
        <end position="421"/>
    </location>
</feature>
<organism evidence="6 7">
    <name type="scientific">Cryobacterium tepidiphilum</name>
    <dbReference type="NCBI Taxonomy" id="2486026"/>
    <lineage>
        <taxon>Bacteria</taxon>
        <taxon>Bacillati</taxon>
        <taxon>Actinomycetota</taxon>
        <taxon>Actinomycetes</taxon>
        <taxon>Micrococcales</taxon>
        <taxon>Microbacteriaceae</taxon>
        <taxon>Cryobacterium</taxon>
    </lineage>
</organism>
<evidence type="ECO:0000259" key="3">
    <source>
        <dbReference type="PROSITE" id="PS50113"/>
    </source>
</evidence>
<dbReference type="InterPro" id="IPR013767">
    <property type="entry name" value="PAS_fold"/>
</dbReference>
<dbReference type="EMBL" id="RDSR01000018">
    <property type="protein sequence ID" value="RNE59207.1"/>
    <property type="molecule type" value="Genomic_DNA"/>
</dbReference>
<evidence type="ECO:0000313" key="7">
    <source>
        <dbReference type="Proteomes" id="UP000279859"/>
    </source>
</evidence>
<feature type="domain" description="PAS" evidence="2">
    <location>
        <begin position="312"/>
        <end position="365"/>
    </location>
</feature>
<comment type="caution">
    <text evidence="6">The sequence shown here is derived from an EMBL/GenBank/DDBJ whole genome shotgun (WGS) entry which is preliminary data.</text>
</comment>
<dbReference type="Pfam" id="PF08448">
    <property type="entry name" value="PAS_4"/>
    <property type="match status" value="1"/>
</dbReference>
<dbReference type="CDD" id="cd01948">
    <property type="entry name" value="EAL"/>
    <property type="match status" value="1"/>
</dbReference>
<feature type="coiled-coil region" evidence="1">
    <location>
        <begin position="259"/>
        <end position="286"/>
    </location>
</feature>
<dbReference type="FunFam" id="3.30.70.270:FF:000001">
    <property type="entry name" value="Diguanylate cyclase domain protein"/>
    <property type="match status" value="1"/>
</dbReference>
<dbReference type="SMART" id="SM00091">
    <property type="entry name" value="PAS"/>
    <property type="match status" value="3"/>
</dbReference>
<dbReference type="SUPFAM" id="SSF141868">
    <property type="entry name" value="EAL domain-like"/>
    <property type="match status" value="1"/>
</dbReference>
<dbReference type="AlphaFoldDB" id="A0A3M8L0Y3"/>
<dbReference type="SUPFAM" id="SSF55785">
    <property type="entry name" value="PYP-like sensor domain (PAS domain)"/>
    <property type="match status" value="3"/>
</dbReference>
<evidence type="ECO:0000313" key="6">
    <source>
        <dbReference type="EMBL" id="RNE59207.1"/>
    </source>
</evidence>
<dbReference type="PROSITE" id="PS50883">
    <property type="entry name" value="EAL"/>
    <property type="match status" value="1"/>
</dbReference>
<dbReference type="PROSITE" id="PS50887">
    <property type="entry name" value="GGDEF"/>
    <property type="match status" value="1"/>
</dbReference>
<dbReference type="RefSeq" id="WP_123046274.1">
    <property type="nucleotide sequence ID" value="NZ_RDSR01000018.1"/>
</dbReference>
<dbReference type="InterPro" id="IPR000014">
    <property type="entry name" value="PAS"/>
</dbReference>
<dbReference type="InterPro" id="IPR043128">
    <property type="entry name" value="Rev_trsase/Diguanyl_cyclase"/>
</dbReference>
<dbReference type="SUPFAM" id="SSF55073">
    <property type="entry name" value="Nucleotide cyclase"/>
    <property type="match status" value="1"/>
</dbReference>
<evidence type="ECO:0000259" key="2">
    <source>
        <dbReference type="PROSITE" id="PS50112"/>
    </source>
</evidence>
<protein>
    <submittedName>
        <fullName evidence="6">EAL domain-containing protein</fullName>
    </submittedName>
</protein>
<proteinExistence type="predicted"/>
<feature type="domain" description="PAS" evidence="2">
    <location>
        <begin position="27"/>
        <end position="80"/>
    </location>
</feature>
<feature type="domain" description="PAC" evidence="3">
    <location>
        <begin position="104"/>
        <end position="154"/>
    </location>
</feature>
<dbReference type="InterPro" id="IPR001633">
    <property type="entry name" value="EAL_dom"/>
</dbReference>
<gene>
    <name evidence="6" type="ORF">EEJ31_10580</name>
</gene>
<dbReference type="CDD" id="cd00130">
    <property type="entry name" value="PAS"/>
    <property type="match status" value="3"/>
</dbReference>
<reference evidence="6 7" key="1">
    <citation type="submission" date="2018-11" db="EMBL/GenBank/DDBJ databases">
        <title>Cryobacterium sp. nov., isolated from rhizosphere soil of lettuce.</title>
        <authorList>
            <person name="Wang Y."/>
        </authorList>
    </citation>
    <scope>NUCLEOTIDE SEQUENCE [LARGE SCALE GENOMIC DNA]</scope>
    <source>
        <strain evidence="6 7">NEAU-85</strain>
    </source>
</reference>
<keyword evidence="1" id="KW-0175">Coiled coil</keyword>
<evidence type="ECO:0000259" key="4">
    <source>
        <dbReference type="PROSITE" id="PS50883"/>
    </source>
</evidence>
<dbReference type="InterPro" id="IPR000700">
    <property type="entry name" value="PAS-assoc_C"/>
</dbReference>
<dbReference type="Gene3D" id="3.30.70.270">
    <property type="match status" value="1"/>
</dbReference>
<dbReference type="PANTHER" id="PTHR44757:SF2">
    <property type="entry name" value="BIOFILM ARCHITECTURE MAINTENANCE PROTEIN MBAA"/>
    <property type="match status" value="1"/>
</dbReference>
<dbReference type="Pfam" id="PF00989">
    <property type="entry name" value="PAS"/>
    <property type="match status" value="2"/>
</dbReference>
<dbReference type="PANTHER" id="PTHR44757">
    <property type="entry name" value="DIGUANYLATE CYCLASE DGCP"/>
    <property type="match status" value="1"/>
</dbReference>
<feature type="domain" description="EAL" evidence="4">
    <location>
        <begin position="593"/>
        <end position="850"/>
    </location>
</feature>
<accession>A0A3M8L0Y3</accession>
<sequence length="854" mass="93727">MQLFEHVDDGAISQRARVRPVGELFHSGTPLLKLIDSAPDGVVIVDSAGSIVLVNQQTELMFGYPRHELLGQTIEVLLPERFRQDHRARRAAYSRAPLTRQMGSGLELFGRRRDGSEFAVEISLAPIMTPSGSFAYSSIRDISDRQRIETEMRTLSSLVESSSDAIIACSIDGAVLTWNSAAERMFGYRAGEMIGQGAGRVLPIMAETTGPAMHALLQQPSAFETWGIRRDGTTLDISLNLSALGGGPGQLTGISGIARDITEMKRQQAEAEASRAEADANRAEAIASRARLVEAQEMAFAGFERSPIGTGIADLDGRLRRINPALCQMLGRPAAEILGMQTPDFLHPLDRGDDESMTLRILNGVTDDVQTERRYLRADGTVIWVHEFASLVRGDDQAPSYFYLQLQDVTERKETEALLAHQAFHDPLTGLVNRTRLTDHIDESLALARPAGRQVGVLFLDVDQFKVVNDGLGHAAGDSLLVQLVKRMQAELRDTDTFARFGGDEFVIVCDSTTVDRAQRVADRIIAMTKEPFWVDGHEVFVTVSIGVVLAGDDDDAHILLRKSDVAMYQAKELGRDRVVVFNDAMQLRASARLDIESQLGRALDRDELRVVYQPIVDVANERVMGFEALVRWEHPDRGWLSPAEFIPVAEETGMILLIGEWVLGEALAQLQRWRREVPGAAELSMAVNLSTRQLRDTQFVQVVAETLDRTGIDPGAVHLEVTESMVMGDVDLAVRNLVSLRALGVRLSIDDFGTGYSSLGYLQKLPVHLLKIDRSFIDGLGGDDPHAAAIVGAIVALARDLNLGVIGEGVESAAQLAELHRLGTAQGQGFLWSTPLRPTDVPGWLREHNEQLV</sequence>
<feature type="domain" description="PAS" evidence="2">
    <location>
        <begin position="151"/>
        <end position="196"/>
    </location>
</feature>
<dbReference type="CDD" id="cd01949">
    <property type="entry name" value="GGDEF"/>
    <property type="match status" value="1"/>
</dbReference>
<dbReference type="InterPro" id="IPR035919">
    <property type="entry name" value="EAL_sf"/>
</dbReference>
<dbReference type="PROSITE" id="PS50112">
    <property type="entry name" value="PAS"/>
    <property type="match status" value="3"/>
</dbReference>
<evidence type="ECO:0000256" key="1">
    <source>
        <dbReference type="SAM" id="Coils"/>
    </source>
</evidence>
<dbReference type="SMART" id="SM00086">
    <property type="entry name" value="PAC"/>
    <property type="match status" value="3"/>
</dbReference>
<dbReference type="InterPro" id="IPR029787">
    <property type="entry name" value="Nucleotide_cyclase"/>
</dbReference>
<feature type="domain" description="GGDEF" evidence="5">
    <location>
        <begin position="453"/>
        <end position="584"/>
    </location>
</feature>
<feature type="domain" description="PAC" evidence="3">
    <location>
        <begin position="221"/>
        <end position="273"/>
    </location>
</feature>
<dbReference type="InterPro" id="IPR000160">
    <property type="entry name" value="GGDEF_dom"/>
</dbReference>
<dbReference type="InterPro" id="IPR052155">
    <property type="entry name" value="Biofilm_reg_signaling"/>
</dbReference>
<dbReference type="Proteomes" id="UP000279859">
    <property type="component" value="Unassembled WGS sequence"/>
</dbReference>
<dbReference type="GO" id="GO:0006355">
    <property type="term" value="P:regulation of DNA-templated transcription"/>
    <property type="evidence" value="ECO:0007669"/>
    <property type="project" value="InterPro"/>
</dbReference>
<dbReference type="PROSITE" id="PS50113">
    <property type="entry name" value="PAC"/>
    <property type="match status" value="3"/>
</dbReference>
<dbReference type="Pfam" id="PF00990">
    <property type="entry name" value="GGDEF"/>
    <property type="match status" value="1"/>
</dbReference>
<dbReference type="OrthoDB" id="23692at2"/>
<name>A0A3M8L0Y3_9MICO</name>
<dbReference type="Gene3D" id="3.30.450.20">
    <property type="entry name" value="PAS domain"/>
    <property type="match status" value="3"/>
</dbReference>
<dbReference type="Gene3D" id="3.20.20.450">
    <property type="entry name" value="EAL domain"/>
    <property type="match status" value="1"/>
</dbReference>
<dbReference type="SMART" id="SM00267">
    <property type="entry name" value="GGDEF"/>
    <property type="match status" value="1"/>
</dbReference>
<dbReference type="InterPro" id="IPR013656">
    <property type="entry name" value="PAS_4"/>
</dbReference>
<dbReference type="NCBIfam" id="TIGR00229">
    <property type="entry name" value="sensory_box"/>
    <property type="match status" value="3"/>
</dbReference>